<reference evidence="2 3" key="1">
    <citation type="journal article" date="2012" name="PLoS Pathog.">
        <title>Diverse lifestyles and strategies of plant pathogenesis encoded in the genomes of eighteen Dothideomycetes fungi.</title>
        <authorList>
            <person name="Ohm R.A."/>
            <person name="Feau N."/>
            <person name="Henrissat B."/>
            <person name="Schoch C.L."/>
            <person name="Horwitz B.A."/>
            <person name="Barry K.W."/>
            <person name="Condon B.J."/>
            <person name="Copeland A.C."/>
            <person name="Dhillon B."/>
            <person name="Glaser F."/>
            <person name="Hesse C.N."/>
            <person name="Kosti I."/>
            <person name="LaButti K."/>
            <person name="Lindquist E.A."/>
            <person name="Lucas S."/>
            <person name="Salamov A.A."/>
            <person name="Bradshaw R.E."/>
            <person name="Ciuffetti L."/>
            <person name="Hamelin R.C."/>
            <person name="Kema G.H.J."/>
            <person name="Lawrence C."/>
            <person name="Scott J.A."/>
            <person name="Spatafora J.W."/>
            <person name="Turgeon B.G."/>
            <person name="de Wit P.J.G.M."/>
            <person name="Zhong S."/>
            <person name="Goodwin S.B."/>
            <person name="Grigoriev I.V."/>
        </authorList>
    </citation>
    <scope>NUCLEOTIDE SEQUENCE [LARGE SCALE GENOMIC DNA]</scope>
    <source>
        <strain evidence="2 3">SO2202</strain>
    </source>
</reference>
<organism evidence="2 3">
    <name type="scientific">Sphaerulina musiva (strain SO2202)</name>
    <name type="common">Poplar stem canker fungus</name>
    <name type="synonym">Septoria musiva</name>
    <dbReference type="NCBI Taxonomy" id="692275"/>
    <lineage>
        <taxon>Eukaryota</taxon>
        <taxon>Fungi</taxon>
        <taxon>Dikarya</taxon>
        <taxon>Ascomycota</taxon>
        <taxon>Pezizomycotina</taxon>
        <taxon>Dothideomycetes</taxon>
        <taxon>Dothideomycetidae</taxon>
        <taxon>Mycosphaerellales</taxon>
        <taxon>Mycosphaerellaceae</taxon>
        <taxon>Sphaerulina</taxon>
    </lineage>
</organism>
<sequence>MTQRSDPTGFSNLTHRSGSAFMVPEPPVMKRTQEMVDSGRTGPHGPHLGESGPSDQSRRSIQANKHRKTNSDGSASIPKDKVEPSDGVAAFERARKWSD</sequence>
<dbReference type="Proteomes" id="UP000016931">
    <property type="component" value="Unassembled WGS sequence"/>
</dbReference>
<dbReference type="HOGENOM" id="CLU_2321837_0_0_1"/>
<accession>N1QHN9</accession>
<dbReference type="EMBL" id="KB456265">
    <property type="protein sequence ID" value="EMF11964.1"/>
    <property type="molecule type" value="Genomic_DNA"/>
</dbReference>
<dbReference type="RefSeq" id="XP_016760085.1">
    <property type="nucleotide sequence ID" value="XM_016901383.1"/>
</dbReference>
<evidence type="ECO:0000313" key="2">
    <source>
        <dbReference type="EMBL" id="EMF11964.1"/>
    </source>
</evidence>
<keyword evidence="3" id="KW-1185">Reference proteome</keyword>
<gene>
    <name evidence="2" type="ORF">SEPMUDRAFT_117917</name>
</gene>
<name>N1QHN9_SPHMS</name>
<feature type="compositionally biased region" description="Polar residues" evidence="1">
    <location>
        <begin position="1"/>
        <end position="17"/>
    </location>
</feature>
<feature type="region of interest" description="Disordered" evidence="1">
    <location>
        <begin position="1"/>
        <end position="99"/>
    </location>
</feature>
<dbReference type="AlphaFoldDB" id="N1QHN9"/>
<proteinExistence type="predicted"/>
<feature type="compositionally biased region" description="Polar residues" evidence="1">
    <location>
        <begin position="53"/>
        <end position="63"/>
    </location>
</feature>
<evidence type="ECO:0000256" key="1">
    <source>
        <dbReference type="SAM" id="MobiDB-lite"/>
    </source>
</evidence>
<dbReference type="GeneID" id="27898520"/>
<protein>
    <submittedName>
        <fullName evidence="2">Uncharacterized protein</fullName>
    </submittedName>
</protein>
<evidence type="ECO:0000313" key="3">
    <source>
        <dbReference type="Proteomes" id="UP000016931"/>
    </source>
</evidence>